<keyword evidence="1" id="KW-0812">Transmembrane</keyword>
<keyword evidence="1" id="KW-1133">Transmembrane helix</keyword>
<feature type="transmembrane region" description="Helical" evidence="1">
    <location>
        <begin position="21"/>
        <end position="43"/>
    </location>
</feature>
<proteinExistence type="predicted"/>
<dbReference type="SUPFAM" id="SSF53474">
    <property type="entry name" value="alpha/beta-Hydrolases"/>
    <property type="match status" value="1"/>
</dbReference>
<evidence type="ECO:0000256" key="1">
    <source>
        <dbReference type="SAM" id="Phobius"/>
    </source>
</evidence>
<dbReference type="Proteomes" id="UP000598426">
    <property type="component" value="Unassembled WGS sequence"/>
</dbReference>
<accession>A0ABR8NMU3</accession>
<keyword evidence="1" id="KW-0472">Membrane</keyword>
<protein>
    <submittedName>
        <fullName evidence="3">Alpha/beta hydrolase</fullName>
    </submittedName>
</protein>
<evidence type="ECO:0000313" key="4">
    <source>
        <dbReference type="Proteomes" id="UP000598426"/>
    </source>
</evidence>
<feature type="domain" description="Alpha/beta hydrolase fold-5" evidence="2">
    <location>
        <begin position="87"/>
        <end position="244"/>
    </location>
</feature>
<dbReference type="InterPro" id="IPR029059">
    <property type="entry name" value="AB_hydrolase_5"/>
</dbReference>
<dbReference type="InterPro" id="IPR029058">
    <property type="entry name" value="AB_hydrolase_fold"/>
</dbReference>
<dbReference type="Pfam" id="PF12695">
    <property type="entry name" value="Abhydrolase_5"/>
    <property type="match status" value="1"/>
</dbReference>
<keyword evidence="3" id="KW-0378">Hydrolase</keyword>
<sequence length="262" mass="27320">MTADAPPPAPEPRPKRRGLRVLWWILGSLGALIVIAAVGIVIWSQVGVMAAEPEPLAEVRANPGIEITDTDAGIVLAPTGESADIGLVYIPGAKVDPWAYAYKVSGLVAEDGITVVITKPWLNLAFFDLRPLSTFTDLAPDVDTWLVGGHSLGGVRACQLATDADGLALFGSYCANDLSDSGLPVISVSGSEDGLSTPEKIADARHLLPEDAQLHEIAGASHSSFGDYGAQPGDGTPTISDDDMRDQLTELVGSFALVVPGQ</sequence>
<dbReference type="Gene3D" id="3.40.50.1820">
    <property type="entry name" value="alpha/beta hydrolase"/>
    <property type="match status" value="1"/>
</dbReference>
<dbReference type="EMBL" id="JACXZS010000005">
    <property type="protein sequence ID" value="MBD3941980.1"/>
    <property type="molecule type" value="Genomic_DNA"/>
</dbReference>
<evidence type="ECO:0000259" key="2">
    <source>
        <dbReference type="Pfam" id="PF12695"/>
    </source>
</evidence>
<evidence type="ECO:0000313" key="3">
    <source>
        <dbReference type="EMBL" id="MBD3941980.1"/>
    </source>
</evidence>
<name>A0ABR8NMU3_9MICO</name>
<comment type="caution">
    <text evidence="3">The sequence shown here is derived from an EMBL/GenBank/DDBJ whole genome shotgun (WGS) entry which is preliminary data.</text>
</comment>
<organism evidence="3 4">
    <name type="scientific">Microbacterium helvum</name>
    <dbReference type="NCBI Taxonomy" id="2773713"/>
    <lineage>
        <taxon>Bacteria</taxon>
        <taxon>Bacillati</taxon>
        <taxon>Actinomycetota</taxon>
        <taxon>Actinomycetes</taxon>
        <taxon>Micrococcales</taxon>
        <taxon>Microbacteriaceae</taxon>
        <taxon>Microbacterium</taxon>
    </lineage>
</organism>
<keyword evidence="4" id="KW-1185">Reference proteome</keyword>
<dbReference type="GO" id="GO:0016787">
    <property type="term" value="F:hydrolase activity"/>
    <property type="evidence" value="ECO:0007669"/>
    <property type="project" value="UniProtKB-KW"/>
</dbReference>
<reference evidence="3 4" key="1">
    <citation type="submission" date="2020-09" db="EMBL/GenBank/DDBJ databases">
        <title>Isolation and identification of active actinomycetes.</title>
        <authorList>
            <person name="Li X."/>
        </authorList>
    </citation>
    <scope>NUCLEOTIDE SEQUENCE [LARGE SCALE GENOMIC DNA]</scope>
    <source>
        <strain evidence="3 4">NEAU-LLC</strain>
    </source>
</reference>
<dbReference type="RefSeq" id="WP_191171594.1">
    <property type="nucleotide sequence ID" value="NZ_JACXZS010000005.1"/>
</dbReference>
<gene>
    <name evidence="3" type="ORF">IF188_09760</name>
</gene>